<evidence type="ECO:0000313" key="2">
    <source>
        <dbReference type="EMBL" id="KJL41724.1"/>
    </source>
</evidence>
<evidence type="ECO:0000313" key="3">
    <source>
        <dbReference type="Proteomes" id="UP000033956"/>
    </source>
</evidence>
<evidence type="ECO:0000256" key="1">
    <source>
        <dbReference type="SAM" id="SignalP"/>
    </source>
</evidence>
<dbReference type="AlphaFoldDB" id="A0A0M2HAN2"/>
<proteinExistence type="predicted"/>
<comment type="caution">
    <text evidence="2">The sequence shown here is derived from an EMBL/GenBank/DDBJ whole genome shotgun (WGS) entry which is preliminary data.</text>
</comment>
<gene>
    <name evidence="2" type="ORF">RS81_01309</name>
</gene>
<dbReference type="EMBL" id="JYIZ01000043">
    <property type="protein sequence ID" value="KJL41724.1"/>
    <property type="molecule type" value="Genomic_DNA"/>
</dbReference>
<reference evidence="2 3" key="1">
    <citation type="submission" date="2015-02" db="EMBL/GenBank/DDBJ databases">
        <title>Draft genome sequences of ten Microbacterium spp. with emphasis on heavy metal contaminated environments.</title>
        <authorList>
            <person name="Corretto E."/>
        </authorList>
    </citation>
    <scope>NUCLEOTIDE SEQUENCE [LARGE SCALE GENOMIC DNA]</scope>
    <source>
        <strain evidence="2 3">DSM 12510</strain>
    </source>
</reference>
<dbReference type="PATRIC" id="fig|92835.4.peg.1327"/>
<feature type="signal peptide" evidence="1">
    <location>
        <begin position="1"/>
        <end position="20"/>
    </location>
</feature>
<evidence type="ECO:0008006" key="4">
    <source>
        <dbReference type="Google" id="ProtNLM"/>
    </source>
</evidence>
<dbReference type="STRING" id="92835.RS81_01309"/>
<protein>
    <recommendedName>
        <fullName evidence="4">Hemagglutinin-related protein</fullName>
    </recommendedName>
</protein>
<keyword evidence="3" id="KW-1185">Reference proteome</keyword>
<keyword evidence="1" id="KW-0732">Signal</keyword>
<organism evidence="2 3">
    <name type="scientific">Microbacterium terrae</name>
    <dbReference type="NCBI Taxonomy" id="69369"/>
    <lineage>
        <taxon>Bacteria</taxon>
        <taxon>Bacillati</taxon>
        <taxon>Actinomycetota</taxon>
        <taxon>Actinomycetes</taxon>
        <taxon>Micrococcales</taxon>
        <taxon>Microbacteriaceae</taxon>
        <taxon>Microbacterium</taxon>
    </lineage>
</organism>
<dbReference type="Proteomes" id="UP000033956">
    <property type="component" value="Unassembled WGS sequence"/>
</dbReference>
<name>A0A0M2HAN2_9MICO</name>
<feature type="chain" id="PRO_5005633934" description="Hemagglutinin-related protein" evidence="1">
    <location>
        <begin position="21"/>
        <end position="780"/>
    </location>
</feature>
<sequence length="780" mass="82669">MFVASIALVLGVAVASPAQASAPAAAVAAPAAVVPTSLSGFSAGNLMSDAVFFAKGTMTEAQIQAFLQAKVPACRSGYTCLKDWYDTSRTTKADAMCGAYSGGTRERASRIIYKVAQACGINPQVILVTLQKEQSLVLSTAPTATRYRIAMGQGCPDTAACDTRYYGFFNQVYGAAWQFKRYANPPGTSQYFTWYAPGKTWNVRYHPNTSCGSKATYIQNQATANLYYYTPYQPNAAALKAGYGTGDSCSAYGNRNFYNYFTDWFGSTQTAVARLIQQGDPVYLVSGTKRYHVQKADFPEFSRAFGSPTRVDSAYVAAFADGGPASLYLRNASTGDVSLLRDGTRHRFATCAMVAAWGSSCGSETSITSADYQTMKAGSSITAFARVSGDARVMVIEGDHLRPVYDGVTLASLNGGKAPYAALMPEAGVAKYRIGITRFASGEYIRSAADNAVYLPTQDGRLLRLRAWTYSKELGLPGAVFRSDVPASALEGYRRSDDLGLFVTCGGVVYTAAAGELHRAKSTAAAGFPAPALDASVCAELSKSSTVLGQVFIQAAGAPEVYLAQGGVYRHVVSRAALLTLTGGVWPTILTVNAATMTALPKGDPVLEPNADPRPGELVRSTQSPNLYVVVEGGTMLYVPAWAIVDEIGIARNHRTVKQAAIESAANGGRLGLFVRCDGELSIAAQGKLHRVKLAGASGFVVADLPQTTCGDLERSSETLRAQALVQGVGRNEVYLADGGVYRHVTSRAVLDALVGGKDPRILRIAPATVDALPQGEPLR</sequence>
<accession>A0A0M2HAN2</accession>